<name>A0A7Z0J1V2_RHILE</name>
<dbReference type="EMBL" id="JACBZV010000016">
    <property type="protein sequence ID" value="NYJ15169.1"/>
    <property type="molecule type" value="Genomic_DNA"/>
</dbReference>
<gene>
    <name evidence="2" type="ORF">GGI64_006274</name>
</gene>
<feature type="transmembrane region" description="Helical" evidence="1">
    <location>
        <begin position="158"/>
        <end position="186"/>
    </location>
</feature>
<feature type="transmembrane region" description="Helical" evidence="1">
    <location>
        <begin position="275"/>
        <end position="294"/>
    </location>
</feature>
<feature type="transmembrane region" description="Helical" evidence="1">
    <location>
        <begin position="375"/>
        <end position="393"/>
    </location>
</feature>
<keyword evidence="1" id="KW-1133">Transmembrane helix</keyword>
<accession>A0A7Z0J1V2</accession>
<sequence length="545" mass="61529">MPDIKRILKRSEFQILLVYMGAQLPIFLLSDARYWDDWSLSGASKEMLVSVFTQAGFPLLGYYHYAVQLIGWWFYAFSTFALGYFITHVFYLILKAFKFSKFDATALSLLAAALPVNFARIAAINNPGLFFLLIFAFSLYIFVKSVNNQKLYGEYISYALFIFSFQFNALIPSFLLVFFIAAFLFYKKTNATSTDPIHYRNYLSKLKFVIKRTAAIVLLPFLYAIIQHFLFKKTGMFAASYNVIDINFAAILSEIKVVILYIFPYDGLYIGKPAVLTIFLAALFIVHLIGPSPAESDTEAECNGKGLIGIGVVLLALGASAYVLVGKEPSYEPWMATRFQVLLPFGAAFSTLGLLKIICAVFPAENPNIRHRVKVASFAGLIAVFIVNWWFVYATFYVDHLRQEAFADTIRNTPSLQSRNYVILDRSGLNAFDTMPGIGEYAGLHEAATGKHDALILDYDSMTAYGGWSGFVDNFKRFLGAWSKVEDAALDAPGCLYIVNRERNVQSKWAYAMSAFVVKIRHPEHYTARHLLSFDGPYCQSHRQM</sequence>
<evidence type="ECO:0008006" key="4">
    <source>
        <dbReference type="Google" id="ProtNLM"/>
    </source>
</evidence>
<feature type="transmembrane region" description="Helical" evidence="1">
    <location>
        <begin position="209"/>
        <end position="231"/>
    </location>
</feature>
<feature type="transmembrane region" description="Helical" evidence="1">
    <location>
        <begin position="15"/>
        <end position="35"/>
    </location>
</feature>
<organism evidence="2 3">
    <name type="scientific">Rhizobium leguminosarum</name>
    <dbReference type="NCBI Taxonomy" id="384"/>
    <lineage>
        <taxon>Bacteria</taxon>
        <taxon>Pseudomonadati</taxon>
        <taxon>Pseudomonadota</taxon>
        <taxon>Alphaproteobacteria</taxon>
        <taxon>Hyphomicrobiales</taxon>
        <taxon>Rhizobiaceae</taxon>
        <taxon>Rhizobium/Agrobacterium group</taxon>
        <taxon>Rhizobium</taxon>
    </lineage>
</organism>
<keyword evidence="1" id="KW-0812">Transmembrane</keyword>
<proteinExistence type="predicted"/>
<feature type="transmembrane region" description="Helical" evidence="1">
    <location>
        <begin position="72"/>
        <end position="94"/>
    </location>
</feature>
<protein>
    <recommendedName>
        <fullName evidence="4">Glycosyltransferase RgtA/B/C/D-like domain-containing protein</fullName>
    </recommendedName>
</protein>
<comment type="caution">
    <text evidence="2">The sequence shown here is derived from an EMBL/GenBank/DDBJ whole genome shotgun (WGS) entry which is preliminary data.</text>
</comment>
<evidence type="ECO:0000313" key="3">
    <source>
        <dbReference type="Proteomes" id="UP000535276"/>
    </source>
</evidence>
<reference evidence="2 3" key="1">
    <citation type="submission" date="2020-07" db="EMBL/GenBank/DDBJ databases">
        <title>Genomic Encyclopedia of Type Strains, Phase IV (KMG-V): Genome sequencing to study the core and pangenomes of soil and plant-associated prokaryotes.</title>
        <authorList>
            <person name="Whitman W."/>
        </authorList>
    </citation>
    <scope>NUCLEOTIDE SEQUENCE [LARGE SCALE GENOMIC DNA]</scope>
    <source>
        <strain evidence="2 3">SEMIA 4052</strain>
    </source>
</reference>
<dbReference type="AlphaFoldDB" id="A0A7Z0J1V2"/>
<evidence type="ECO:0000256" key="1">
    <source>
        <dbReference type="SAM" id="Phobius"/>
    </source>
</evidence>
<keyword evidence="1" id="KW-0472">Membrane</keyword>
<feature type="transmembrane region" description="Helical" evidence="1">
    <location>
        <begin position="306"/>
        <end position="325"/>
    </location>
</feature>
<dbReference type="RefSeq" id="WP_179613545.1">
    <property type="nucleotide sequence ID" value="NZ_JACBZV010000016.1"/>
</dbReference>
<dbReference type="Proteomes" id="UP000535276">
    <property type="component" value="Unassembled WGS sequence"/>
</dbReference>
<evidence type="ECO:0000313" key="2">
    <source>
        <dbReference type="EMBL" id="NYJ15169.1"/>
    </source>
</evidence>
<feature type="transmembrane region" description="Helical" evidence="1">
    <location>
        <begin position="345"/>
        <end position="363"/>
    </location>
</feature>
<feature type="transmembrane region" description="Helical" evidence="1">
    <location>
        <begin position="129"/>
        <end position="146"/>
    </location>
</feature>